<evidence type="ECO:0000313" key="2">
    <source>
        <dbReference type="EMBL" id="RYU91525.1"/>
    </source>
</evidence>
<keyword evidence="3" id="KW-1185">Reference proteome</keyword>
<dbReference type="OrthoDB" id="1494015at2"/>
<sequence>MITNYKKHLKYLGSAALMVLCMLVTSSTANAQKWLPGYFIDVKGVKTDGFIHPNPGGRGPIKDEGFIEFKDEEKSTPYYLSTSDLQSFVAGKDSFVVAHAPGNETWAKKEFDFVRVAVNEEIKIYATRGAGSGGGGKKVQVSPSMGIGTGTYGTSYGGGVGINIGGGGGGSNNTKLSYYYGSNTAKMQHLTHENFTDIMSEVMADEPEVVEQIRNDRYSLGSIEKLIAYFYKVKASHQ</sequence>
<proteinExistence type="predicted"/>
<protein>
    <submittedName>
        <fullName evidence="2">Uncharacterized protein</fullName>
    </submittedName>
</protein>
<gene>
    <name evidence="2" type="ORF">EWM62_06185</name>
</gene>
<reference evidence="2 3" key="1">
    <citation type="submission" date="2019-02" db="EMBL/GenBank/DDBJ databases">
        <title>Bacterial novel species Mucilaginibacter sp. 17JY9-4 isolated from soil.</title>
        <authorList>
            <person name="Jung H.-Y."/>
        </authorList>
    </citation>
    <scope>NUCLEOTIDE SEQUENCE [LARGE SCALE GENOMIC DNA]</scope>
    <source>
        <strain evidence="2 3">17JY9-4</strain>
    </source>
</reference>
<organism evidence="2 3">
    <name type="scientific">Mucilaginibacter terrigena</name>
    <dbReference type="NCBI Taxonomy" id="2492395"/>
    <lineage>
        <taxon>Bacteria</taxon>
        <taxon>Pseudomonadati</taxon>
        <taxon>Bacteroidota</taxon>
        <taxon>Sphingobacteriia</taxon>
        <taxon>Sphingobacteriales</taxon>
        <taxon>Sphingobacteriaceae</taxon>
        <taxon>Mucilaginibacter</taxon>
    </lineage>
</organism>
<keyword evidence="1" id="KW-0732">Signal</keyword>
<dbReference type="RefSeq" id="WP_129875782.1">
    <property type="nucleotide sequence ID" value="NZ_SEWG01000002.1"/>
</dbReference>
<feature type="chain" id="PRO_5021003169" evidence="1">
    <location>
        <begin position="32"/>
        <end position="238"/>
    </location>
</feature>
<dbReference type="EMBL" id="SEWG01000002">
    <property type="protein sequence ID" value="RYU91525.1"/>
    <property type="molecule type" value="Genomic_DNA"/>
</dbReference>
<dbReference type="Proteomes" id="UP000293331">
    <property type="component" value="Unassembled WGS sequence"/>
</dbReference>
<feature type="signal peptide" evidence="1">
    <location>
        <begin position="1"/>
        <end position="31"/>
    </location>
</feature>
<name>A0A4Q5LQ38_9SPHI</name>
<comment type="caution">
    <text evidence="2">The sequence shown here is derived from an EMBL/GenBank/DDBJ whole genome shotgun (WGS) entry which is preliminary data.</text>
</comment>
<dbReference type="AlphaFoldDB" id="A0A4Q5LQ38"/>
<evidence type="ECO:0000313" key="3">
    <source>
        <dbReference type="Proteomes" id="UP000293331"/>
    </source>
</evidence>
<accession>A0A4Q5LQ38</accession>
<evidence type="ECO:0000256" key="1">
    <source>
        <dbReference type="SAM" id="SignalP"/>
    </source>
</evidence>